<reference evidence="11 12" key="1">
    <citation type="submission" date="2022-09" db="EMBL/GenBank/DDBJ databases">
        <title>Chelativorans salina sp. nov., a novel slightly halophilic bacterium isolated from a saline lake sediment enrichment.</title>
        <authorList>
            <person name="Gao L."/>
            <person name="Fang B.-Z."/>
            <person name="Li W.-J."/>
        </authorList>
    </citation>
    <scope>NUCLEOTIDE SEQUENCE [LARGE SCALE GENOMIC DNA]</scope>
    <source>
        <strain evidence="11 12">EGI FJ00035</strain>
    </source>
</reference>
<evidence type="ECO:0000256" key="7">
    <source>
        <dbReference type="SAM" id="MobiDB-lite"/>
    </source>
</evidence>
<comment type="similarity">
    <text evidence="3 6">Belongs to the TPP enzyme family.</text>
</comment>
<dbReference type="InterPro" id="IPR029035">
    <property type="entry name" value="DHS-like_NAD/FAD-binding_dom"/>
</dbReference>
<evidence type="ECO:0000256" key="1">
    <source>
        <dbReference type="ARBA" id="ARBA00001946"/>
    </source>
</evidence>
<evidence type="ECO:0000256" key="2">
    <source>
        <dbReference type="ARBA" id="ARBA00001964"/>
    </source>
</evidence>
<keyword evidence="5 6" id="KW-0786">Thiamine pyrophosphate</keyword>
<feature type="region of interest" description="Disordered" evidence="7">
    <location>
        <begin position="559"/>
        <end position="581"/>
    </location>
</feature>
<evidence type="ECO:0000259" key="9">
    <source>
        <dbReference type="Pfam" id="PF02775"/>
    </source>
</evidence>
<dbReference type="SUPFAM" id="SSF52467">
    <property type="entry name" value="DHS-like NAD/FAD-binding domain"/>
    <property type="match status" value="1"/>
</dbReference>
<dbReference type="InterPro" id="IPR011766">
    <property type="entry name" value="TPP_enzyme_TPP-bd"/>
</dbReference>
<evidence type="ECO:0000256" key="5">
    <source>
        <dbReference type="ARBA" id="ARBA00023052"/>
    </source>
</evidence>
<gene>
    <name evidence="11" type="ORF">N5A92_24915</name>
</gene>
<dbReference type="InterPro" id="IPR045229">
    <property type="entry name" value="TPP_enz"/>
</dbReference>
<proteinExistence type="inferred from homology"/>
<dbReference type="SUPFAM" id="SSF52518">
    <property type="entry name" value="Thiamin diphosphate-binding fold (THDP-binding)"/>
    <property type="match status" value="2"/>
</dbReference>
<dbReference type="PROSITE" id="PS00187">
    <property type="entry name" value="TPP_ENZYMES"/>
    <property type="match status" value="1"/>
</dbReference>
<feature type="domain" description="Thiamine pyrophosphate enzyme TPP-binding" evidence="9">
    <location>
        <begin position="406"/>
        <end position="549"/>
    </location>
</feature>
<comment type="cofactor">
    <cofactor evidence="2">
        <name>thiamine diphosphate</name>
        <dbReference type="ChEBI" id="CHEBI:58937"/>
    </cofactor>
</comment>
<dbReference type="InterPro" id="IPR012000">
    <property type="entry name" value="Thiamin_PyroP_enz_cen_dom"/>
</dbReference>
<comment type="cofactor">
    <cofactor evidence="1">
        <name>Mg(2+)</name>
        <dbReference type="ChEBI" id="CHEBI:18420"/>
    </cofactor>
</comment>
<evidence type="ECO:0000259" key="8">
    <source>
        <dbReference type="Pfam" id="PF00205"/>
    </source>
</evidence>
<evidence type="ECO:0000313" key="12">
    <source>
        <dbReference type="Proteomes" id="UP001320831"/>
    </source>
</evidence>
<protein>
    <submittedName>
        <fullName evidence="11">Acetolactate synthase catalytic subunit</fullName>
    </submittedName>
</protein>
<evidence type="ECO:0000313" key="11">
    <source>
        <dbReference type="EMBL" id="MCT7378258.1"/>
    </source>
</evidence>
<dbReference type="PANTHER" id="PTHR18968:SF166">
    <property type="entry name" value="2-HYDROXYACYL-COA LYASE 2"/>
    <property type="match status" value="1"/>
</dbReference>
<organism evidence="11 12">
    <name type="scientific">Chelativorans salis</name>
    <dbReference type="NCBI Taxonomy" id="2978478"/>
    <lineage>
        <taxon>Bacteria</taxon>
        <taxon>Pseudomonadati</taxon>
        <taxon>Pseudomonadota</taxon>
        <taxon>Alphaproteobacteria</taxon>
        <taxon>Hyphomicrobiales</taxon>
        <taxon>Phyllobacteriaceae</taxon>
        <taxon>Chelativorans</taxon>
    </lineage>
</organism>
<dbReference type="InterPro" id="IPR012001">
    <property type="entry name" value="Thiamin_PyroP_enz_TPP-bd_dom"/>
</dbReference>
<dbReference type="RefSeq" id="WP_260907131.1">
    <property type="nucleotide sequence ID" value="NZ_JAOCZP010000012.1"/>
</dbReference>
<dbReference type="InterPro" id="IPR029061">
    <property type="entry name" value="THDP-binding"/>
</dbReference>
<dbReference type="Proteomes" id="UP001320831">
    <property type="component" value="Unassembled WGS sequence"/>
</dbReference>
<dbReference type="PANTHER" id="PTHR18968">
    <property type="entry name" value="THIAMINE PYROPHOSPHATE ENZYMES"/>
    <property type="match status" value="1"/>
</dbReference>
<name>A0ABT2LY01_9HYPH</name>
<dbReference type="Gene3D" id="3.40.50.970">
    <property type="match status" value="2"/>
</dbReference>
<evidence type="ECO:0000256" key="6">
    <source>
        <dbReference type="RuleBase" id="RU362132"/>
    </source>
</evidence>
<dbReference type="InterPro" id="IPR000399">
    <property type="entry name" value="TPP-bd_CS"/>
</dbReference>
<comment type="caution">
    <text evidence="11">The sequence shown here is derived from an EMBL/GenBank/DDBJ whole genome shotgun (WGS) entry which is preliminary data.</text>
</comment>
<dbReference type="NCBIfam" id="NF004772">
    <property type="entry name" value="PRK06112.1"/>
    <property type="match status" value="1"/>
</dbReference>
<feature type="domain" description="Thiamine pyrophosphate enzyme central" evidence="8">
    <location>
        <begin position="196"/>
        <end position="335"/>
    </location>
</feature>
<dbReference type="EMBL" id="JAOCZP010000012">
    <property type="protein sequence ID" value="MCT7378258.1"/>
    <property type="molecule type" value="Genomic_DNA"/>
</dbReference>
<dbReference type="CDD" id="cd07035">
    <property type="entry name" value="TPP_PYR_POX_like"/>
    <property type="match status" value="1"/>
</dbReference>
<evidence type="ECO:0000256" key="4">
    <source>
        <dbReference type="ARBA" id="ARBA00022723"/>
    </source>
</evidence>
<sequence>MAAPETETVAMRIAKSLQRHGVEVVFSQSLPSAVILACEELGIRQIAYRQENMGGAMADGYARRSGRIPVVTAQNGPAATLLVPPLAEALKASVPVVALVQEVERPHIDRNAFQEIDHITLFQSCAKWVRRLLAADRVEDHVDAAFAAAGSGRAGPAVLLLPADLLRDLAPTPPHPRSASFGTWPLDRYRPHDLAITAAADLLAQACAPVAMAGGGALTPGAPEAVSRLQKVAHLPVVTTNMGKGAVDETHPLSMGVLGSLTGPGSLGHHSRQFLQEADVVLLIGTRTNQNGTDTWRSIPLSAHIIHIDIDPNEIGRNYEALRLVGDAAETLTALTDALTRHDLSLRRSERGVLERRIAQRRAAFEAERRKHVDSDASPLRPERIMADLQRCLTPHTTVVADASYSSMWVVGQLTALAAGQRFLTPRGLAGLGWGLPLAIGAKLAAPTDPVVAIVGDGGFAHAWAELETMVRLNIAVTVIVLNNGVLGYQKDAETVKFGNYTSACRLSPVDHAALAQACGCDATVVREAHEMLPALRTAIASGTPWLIEAVTDPDAHPPLSLFEGTLDRPETEPVTLERAP</sequence>
<dbReference type="Pfam" id="PF00205">
    <property type="entry name" value="TPP_enzyme_M"/>
    <property type="match status" value="1"/>
</dbReference>
<feature type="domain" description="Thiamine pyrophosphate enzyme N-terminal TPP-binding" evidence="10">
    <location>
        <begin position="8"/>
        <end position="120"/>
    </location>
</feature>
<dbReference type="Pfam" id="PF02775">
    <property type="entry name" value="TPP_enzyme_C"/>
    <property type="match status" value="1"/>
</dbReference>
<evidence type="ECO:0000256" key="3">
    <source>
        <dbReference type="ARBA" id="ARBA00007812"/>
    </source>
</evidence>
<keyword evidence="12" id="KW-1185">Reference proteome</keyword>
<accession>A0ABT2LY01</accession>
<dbReference type="Gene3D" id="3.40.50.1220">
    <property type="entry name" value="TPP-binding domain"/>
    <property type="match status" value="1"/>
</dbReference>
<keyword evidence="4" id="KW-0479">Metal-binding</keyword>
<dbReference type="CDD" id="cd00568">
    <property type="entry name" value="TPP_enzymes"/>
    <property type="match status" value="1"/>
</dbReference>
<evidence type="ECO:0000259" key="10">
    <source>
        <dbReference type="Pfam" id="PF02776"/>
    </source>
</evidence>
<dbReference type="Pfam" id="PF02776">
    <property type="entry name" value="TPP_enzyme_N"/>
    <property type="match status" value="1"/>
</dbReference>